<evidence type="ECO:0000313" key="3">
    <source>
        <dbReference type="Proteomes" id="UP000321301"/>
    </source>
</evidence>
<dbReference type="AlphaFoldDB" id="A0A512CIZ4"/>
<dbReference type="Pfam" id="PF13858">
    <property type="entry name" value="DUF4199"/>
    <property type="match status" value="1"/>
</dbReference>
<organism evidence="2 3">
    <name type="scientific">Cyclobacterium qasimii</name>
    <dbReference type="NCBI Taxonomy" id="1350429"/>
    <lineage>
        <taxon>Bacteria</taxon>
        <taxon>Pseudomonadati</taxon>
        <taxon>Bacteroidota</taxon>
        <taxon>Cytophagia</taxon>
        <taxon>Cytophagales</taxon>
        <taxon>Cyclobacteriaceae</taxon>
        <taxon>Cyclobacterium</taxon>
    </lineage>
</organism>
<feature type="transmembrane region" description="Helical" evidence="1">
    <location>
        <begin position="34"/>
        <end position="53"/>
    </location>
</feature>
<keyword evidence="1" id="KW-1133">Transmembrane helix</keyword>
<comment type="caution">
    <text evidence="2">The sequence shown here is derived from an EMBL/GenBank/DDBJ whole genome shotgun (WGS) entry which is preliminary data.</text>
</comment>
<feature type="transmembrane region" description="Helical" evidence="1">
    <location>
        <begin position="147"/>
        <end position="165"/>
    </location>
</feature>
<accession>A0A512CIZ4</accession>
<sequence>MNRYLKAALPFGLYGGGLCFLGYLTIYWLDIEPISMNLIIGYLVTPIFVFFSVKSFRDNFNAGNLYFGQGMTVGFFTYTIIAMISAMYVFGSIQLDEELFTTFRQINLELMSANKTILEEKLNVAAYEETYANISKMTIFDVALNDFLRKIFPGLFFTIIISIILKRNVEF</sequence>
<feature type="transmembrane region" description="Helical" evidence="1">
    <location>
        <begin position="7"/>
        <end position="28"/>
    </location>
</feature>
<evidence type="ECO:0000313" key="2">
    <source>
        <dbReference type="EMBL" id="GEO24198.1"/>
    </source>
</evidence>
<name>A0A512CIZ4_9BACT</name>
<feature type="transmembrane region" description="Helical" evidence="1">
    <location>
        <begin position="65"/>
        <end position="90"/>
    </location>
</feature>
<evidence type="ECO:0008006" key="4">
    <source>
        <dbReference type="Google" id="ProtNLM"/>
    </source>
</evidence>
<proteinExistence type="predicted"/>
<keyword evidence="1" id="KW-0472">Membrane</keyword>
<keyword evidence="3" id="KW-1185">Reference proteome</keyword>
<protein>
    <recommendedName>
        <fullName evidence="4">DUF4199 domain-containing protein</fullName>
    </recommendedName>
</protein>
<dbReference type="Proteomes" id="UP000321301">
    <property type="component" value="Unassembled WGS sequence"/>
</dbReference>
<evidence type="ECO:0000256" key="1">
    <source>
        <dbReference type="SAM" id="Phobius"/>
    </source>
</evidence>
<dbReference type="RefSeq" id="WP_020894146.1">
    <property type="nucleotide sequence ID" value="NZ_BJYV01000047.1"/>
</dbReference>
<dbReference type="InterPro" id="IPR025250">
    <property type="entry name" value="DUF4199"/>
</dbReference>
<dbReference type="EMBL" id="BJYV01000047">
    <property type="protein sequence ID" value="GEO24198.1"/>
    <property type="molecule type" value="Genomic_DNA"/>
</dbReference>
<keyword evidence="1" id="KW-0812">Transmembrane</keyword>
<gene>
    <name evidence="2" type="ORF">CQA01_47320</name>
</gene>
<reference evidence="2 3" key="1">
    <citation type="submission" date="2019-07" db="EMBL/GenBank/DDBJ databases">
        <title>Whole genome shotgun sequence of Cyclobacterium qasimii NBRC 106168.</title>
        <authorList>
            <person name="Hosoyama A."/>
            <person name="Uohara A."/>
            <person name="Ohji S."/>
            <person name="Ichikawa N."/>
        </authorList>
    </citation>
    <scope>NUCLEOTIDE SEQUENCE [LARGE SCALE GENOMIC DNA]</scope>
    <source>
        <strain evidence="2 3">NBRC 106168</strain>
    </source>
</reference>